<dbReference type="EMBL" id="MLAG01000020">
    <property type="protein sequence ID" value="OOF83064.1"/>
    <property type="molecule type" value="Genomic_DNA"/>
</dbReference>
<sequence length="495" mass="55247">MKKSKVTIGAIAVLGAAWVGGSWFTGQKAETEYQRQIEQANQKFQALGLSEEFKVEFKNKQFERGFFSSQVEDEVVISLPKEEKQWTIPFSTTLYHGPLPLNQLAKFNLMPAMFSLEGVIGKNETTQSLFDMIKSDKPIQYQASTSYGLTTKGGLKLVGGEFIDPKSDQNKLIWSDMAFDFDVNQDLSGIYDTSIEHLLFETKNLSDEENLKSAKFQWKGIKSSTVFAPTKWAYLYTGKGTSSIESMEMTSLNTNGKEMSLVEKGIKATSEISLEGGFLNLKGTNDIGSLIIDGKDFGKITYNLEFNHIEPNAVNSLIESFVTAFKLVVNSIEEQESLDEFVNQIFSDWAKQHGMAIFNNQPQIKLNPLSISDNQGKAALDLNIALAKDPKFDFMRGNLYQQFTDFAVDIQVDKETAENLMMKFAPEEEKASIKARIKEMAAEAAIKGIAVNNEKSVTMKLLLENGELKLNGQSVPEEQVQGVLFMLLMGAAMQR</sequence>
<name>A0A1V3KZG4_9PAST</name>
<dbReference type="AlphaFoldDB" id="A0A1V3KZG4"/>
<dbReference type="InterPro" id="IPR010352">
    <property type="entry name" value="DUF945"/>
</dbReference>
<gene>
    <name evidence="1" type="ORF">BKG92_04640</name>
</gene>
<reference evidence="1 2" key="1">
    <citation type="submission" date="2016-10" db="EMBL/GenBank/DDBJ databases">
        <title>Rodentibacter gen. nov. and new species.</title>
        <authorList>
            <person name="Christensen H."/>
        </authorList>
    </citation>
    <scope>NUCLEOTIDE SEQUENCE [LARGE SCALE GENOMIC DNA]</scope>
    <source>
        <strain evidence="1 2">Ac81</strain>
    </source>
</reference>
<protein>
    <recommendedName>
        <fullName evidence="3">GTP-binding protein</fullName>
    </recommendedName>
</protein>
<dbReference type="RefSeq" id="WP_077496034.1">
    <property type="nucleotide sequence ID" value="NZ_MLAG01000020.1"/>
</dbReference>
<keyword evidence="2" id="KW-1185">Reference proteome</keyword>
<evidence type="ECO:0000313" key="1">
    <source>
        <dbReference type="EMBL" id="OOF83064.1"/>
    </source>
</evidence>
<organism evidence="1 2">
    <name type="scientific">Rodentibacter ratti</name>
    <dbReference type="NCBI Taxonomy" id="1906745"/>
    <lineage>
        <taxon>Bacteria</taxon>
        <taxon>Pseudomonadati</taxon>
        <taxon>Pseudomonadota</taxon>
        <taxon>Gammaproteobacteria</taxon>
        <taxon>Pasteurellales</taxon>
        <taxon>Pasteurellaceae</taxon>
        <taxon>Rodentibacter</taxon>
    </lineage>
</organism>
<evidence type="ECO:0000313" key="2">
    <source>
        <dbReference type="Proteomes" id="UP000188573"/>
    </source>
</evidence>
<dbReference type="Proteomes" id="UP000188573">
    <property type="component" value="Unassembled WGS sequence"/>
</dbReference>
<proteinExistence type="predicted"/>
<dbReference type="Pfam" id="PF06097">
    <property type="entry name" value="DUF945"/>
    <property type="match status" value="1"/>
</dbReference>
<evidence type="ECO:0008006" key="3">
    <source>
        <dbReference type="Google" id="ProtNLM"/>
    </source>
</evidence>
<accession>A0A1V3KZG4</accession>
<comment type="caution">
    <text evidence="1">The sequence shown here is derived from an EMBL/GenBank/DDBJ whole genome shotgun (WGS) entry which is preliminary data.</text>
</comment>